<keyword evidence="8" id="KW-0408">Iron</keyword>
<evidence type="ECO:0000256" key="6">
    <source>
        <dbReference type="ARBA" id="ARBA00022737"/>
    </source>
</evidence>
<dbReference type="PANTHER" id="PTHR43177">
    <property type="entry name" value="PROTEIN NRFC"/>
    <property type="match status" value="1"/>
</dbReference>
<evidence type="ECO:0000259" key="10">
    <source>
        <dbReference type="PROSITE" id="PS51379"/>
    </source>
</evidence>
<feature type="domain" description="4Fe-4S ferredoxin-type" evidence="10">
    <location>
        <begin position="26"/>
        <end position="56"/>
    </location>
</feature>
<sequence length="224" mass="24415">MSQQSTFAAGEAIPFVEYDAVSDEQLGFYIDSSICSGCKACQVSCQDNKQLDVGQRFRRVYEKAGGGFEMTEAGGFTNSVFAYTVSIACNHCDKPMCMRRCPTDAIHKREGDGIVRINTDTCIGCGNCAKSCPYKAPQMNPKTGKADKCDFCIDRLAQGQQPVCVKSCPLHAIEFGPISQLRKKYGELAEVNGLPTAKMTRPNLVIKPNRGALKKPEHAQLVKG</sequence>
<keyword evidence="6" id="KW-0677">Repeat</keyword>
<evidence type="ECO:0000256" key="4">
    <source>
        <dbReference type="ARBA" id="ARBA00022485"/>
    </source>
</evidence>
<dbReference type="RefSeq" id="WP_095505678.1">
    <property type="nucleotide sequence ID" value="NZ_BSNC01000003.1"/>
</dbReference>
<dbReference type="GO" id="GO:0051539">
    <property type="term" value="F:4 iron, 4 sulfur cluster binding"/>
    <property type="evidence" value="ECO:0007669"/>
    <property type="project" value="UniProtKB-KW"/>
</dbReference>
<evidence type="ECO:0000313" key="11">
    <source>
        <dbReference type="EMBL" id="GLP95689.1"/>
    </source>
</evidence>
<reference evidence="11" key="2">
    <citation type="submission" date="2023-01" db="EMBL/GenBank/DDBJ databases">
        <title>Draft genome sequence of Paraferrimonas sedimenticola strain NBRC 101628.</title>
        <authorList>
            <person name="Sun Q."/>
            <person name="Mori K."/>
        </authorList>
    </citation>
    <scope>NUCLEOTIDE SEQUENCE</scope>
    <source>
        <strain evidence="11">NBRC 101628</strain>
    </source>
</reference>
<evidence type="ECO:0000256" key="5">
    <source>
        <dbReference type="ARBA" id="ARBA00022723"/>
    </source>
</evidence>
<evidence type="ECO:0000256" key="1">
    <source>
        <dbReference type="ARBA" id="ARBA00001966"/>
    </source>
</evidence>
<comment type="function">
    <text evidence="2">Electron transfer subunit of the terminal reductase during anaerobic growth on various sulfoxide and N-oxide compounds.</text>
</comment>
<dbReference type="PANTHER" id="PTHR43177:SF5">
    <property type="entry name" value="ANAEROBIC DIMETHYL SULFOXIDE REDUCTASE CHAIN B-RELATED"/>
    <property type="match status" value="1"/>
</dbReference>
<keyword evidence="9" id="KW-0411">Iron-sulfur</keyword>
<keyword evidence="4" id="KW-0004">4Fe-4S</keyword>
<feature type="domain" description="4Fe-4S ferredoxin-type" evidence="10">
    <location>
        <begin position="81"/>
        <end position="111"/>
    </location>
</feature>
<organism evidence="11 12">
    <name type="scientific">Paraferrimonas sedimenticola</name>
    <dbReference type="NCBI Taxonomy" id="375674"/>
    <lineage>
        <taxon>Bacteria</taxon>
        <taxon>Pseudomonadati</taxon>
        <taxon>Pseudomonadota</taxon>
        <taxon>Gammaproteobacteria</taxon>
        <taxon>Alteromonadales</taxon>
        <taxon>Ferrimonadaceae</taxon>
        <taxon>Paraferrimonas</taxon>
    </lineage>
</organism>
<dbReference type="Proteomes" id="UP001161422">
    <property type="component" value="Unassembled WGS sequence"/>
</dbReference>
<evidence type="ECO:0000313" key="12">
    <source>
        <dbReference type="Proteomes" id="UP001161422"/>
    </source>
</evidence>
<feature type="domain" description="4Fe-4S ferredoxin-type" evidence="10">
    <location>
        <begin position="113"/>
        <end position="142"/>
    </location>
</feature>
<dbReference type="InterPro" id="IPR017900">
    <property type="entry name" value="4Fe4S_Fe_S_CS"/>
</dbReference>
<dbReference type="PROSITE" id="PS00198">
    <property type="entry name" value="4FE4S_FER_1"/>
    <property type="match status" value="1"/>
</dbReference>
<dbReference type="InterPro" id="IPR017896">
    <property type="entry name" value="4Fe4S_Fe-S-bd"/>
</dbReference>
<comment type="caution">
    <text evidence="11">The sequence shown here is derived from an EMBL/GenBank/DDBJ whole genome shotgun (WGS) entry which is preliminary data.</text>
</comment>
<keyword evidence="5" id="KW-0479">Metal-binding</keyword>
<dbReference type="EMBL" id="BSNC01000003">
    <property type="protein sequence ID" value="GLP95689.1"/>
    <property type="molecule type" value="Genomic_DNA"/>
</dbReference>
<evidence type="ECO:0000256" key="2">
    <source>
        <dbReference type="ARBA" id="ARBA00003584"/>
    </source>
</evidence>
<keyword evidence="12" id="KW-1185">Reference proteome</keyword>
<accession>A0AA37RUR1</accession>
<evidence type="ECO:0000256" key="7">
    <source>
        <dbReference type="ARBA" id="ARBA00022982"/>
    </source>
</evidence>
<proteinExistence type="predicted"/>
<name>A0AA37RUR1_9GAMM</name>
<dbReference type="Gene3D" id="3.30.70.20">
    <property type="match status" value="2"/>
</dbReference>
<dbReference type="InterPro" id="IPR050954">
    <property type="entry name" value="ET_IronSulfur_Cluster-Binding"/>
</dbReference>
<protein>
    <submittedName>
        <fullName evidence="11">Dimethylsulfoxide reductase, chain B</fullName>
    </submittedName>
</protein>
<dbReference type="AlphaFoldDB" id="A0AA37RUR1"/>
<dbReference type="InterPro" id="IPR014297">
    <property type="entry name" value="DMSO_DmsB"/>
</dbReference>
<gene>
    <name evidence="11" type="ORF">GCM10007895_09950</name>
</gene>
<evidence type="ECO:0000256" key="8">
    <source>
        <dbReference type="ARBA" id="ARBA00023004"/>
    </source>
</evidence>
<dbReference type="CDD" id="cd16371">
    <property type="entry name" value="DMSOR_beta_like"/>
    <property type="match status" value="1"/>
</dbReference>
<keyword evidence="7" id="KW-0249">Electron transport</keyword>
<reference evidence="11" key="1">
    <citation type="journal article" date="2014" name="Int. J. Syst. Evol. Microbiol.">
        <title>Complete genome sequence of Corynebacterium casei LMG S-19264T (=DSM 44701T), isolated from a smear-ripened cheese.</title>
        <authorList>
            <consortium name="US DOE Joint Genome Institute (JGI-PGF)"/>
            <person name="Walter F."/>
            <person name="Albersmeier A."/>
            <person name="Kalinowski J."/>
            <person name="Ruckert C."/>
        </authorList>
    </citation>
    <scope>NUCLEOTIDE SEQUENCE</scope>
    <source>
        <strain evidence="11">NBRC 101628</strain>
    </source>
</reference>
<evidence type="ECO:0000256" key="9">
    <source>
        <dbReference type="ARBA" id="ARBA00023014"/>
    </source>
</evidence>
<keyword evidence="3" id="KW-0813">Transport</keyword>
<evidence type="ECO:0000256" key="3">
    <source>
        <dbReference type="ARBA" id="ARBA00022448"/>
    </source>
</evidence>
<dbReference type="NCBIfam" id="TIGR02951">
    <property type="entry name" value="DMSO_dmsB"/>
    <property type="match status" value="1"/>
</dbReference>
<dbReference type="SUPFAM" id="SSF54862">
    <property type="entry name" value="4Fe-4S ferredoxins"/>
    <property type="match status" value="1"/>
</dbReference>
<dbReference type="Pfam" id="PF13247">
    <property type="entry name" value="Fer4_11"/>
    <property type="match status" value="1"/>
</dbReference>
<dbReference type="GO" id="GO:0046872">
    <property type="term" value="F:metal ion binding"/>
    <property type="evidence" value="ECO:0007669"/>
    <property type="project" value="UniProtKB-KW"/>
</dbReference>
<dbReference type="PROSITE" id="PS51379">
    <property type="entry name" value="4FE4S_FER_2"/>
    <property type="match status" value="3"/>
</dbReference>
<comment type="cofactor">
    <cofactor evidence="1">
        <name>[4Fe-4S] cluster</name>
        <dbReference type="ChEBI" id="CHEBI:49883"/>
    </cofactor>
</comment>